<organism evidence="3 4">
    <name type="scientific">Aldrovandia affinis</name>
    <dbReference type="NCBI Taxonomy" id="143900"/>
    <lineage>
        <taxon>Eukaryota</taxon>
        <taxon>Metazoa</taxon>
        <taxon>Chordata</taxon>
        <taxon>Craniata</taxon>
        <taxon>Vertebrata</taxon>
        <taxon>Euteleostomi</taxon>
        <taxon>Actinopterygii</taxon>
        <taxon>Neopterygii</taxon>
        <taxon>Teleostei</taxon>
        <taxon>Notacanthiformes</taxon>
        <taxon>Halosauridae</taxon>
        <taxon>Aldrovandia</taxon>
    </lineage>
</organism>
<evidence type="ECO:0000313" key="3">
    <source>
        <dbReference type="EMBL" id="KAJ8407474.1"/>
    </source>
</evidence>
<gene>
    <name evidence="3" type="ORF">AAFF_G00273310</name>
</gene>
<feature type="chain" id="PRO_5042142971" description="Amelotin" evidence="2">
    <location>
        <begin position="32"/>
        <end position="280"/>
    </location>
</feature>
<evidence type="ECO:0000256" key="1">
    <source>
        <dbReference type="SAM" id="MobiDB-lite"/>
    </source>
</evidence>
<comment type="caution">
    <text evidence="3">The sequence shown here is derived from an EMBL/GenBank/DDBJ whole genome shotgun (WGS) entry which is preliminary data.</text>
</comment>
<accession>A0AAD7WT81</accession>
<feature type="compositionally biased region" description="Polar residues" evidence="1">
    <location>
        <begin position="262"/>
        <end position="271"/>
    </location>
</feature>
<keyword evidence="2" id="KW-0732">Signal</keyword>
<proteinExistence type="predicted"/>
<reference evidence="3" key="1">
    <citation type="journal article" date="2023" name="Science">
        <title>Genome structures resolve the early diversification of teleost fishes.</title>
        <authorList>
            <person name="Parey E."/>
            <person name="Louis A."/>
            <person name="Montfort J."/>
            <person name="Bouchez O."/>
            <person name="Roques C."/>
            <person name="Iampietro C."/>
            <person name="Lluch J."/>
            <person name="Castinel A."/>
            <person name="Donnadieu C."/>
            <person name="Desvignes T."/>
            <person name="Floi Bucao C."/>
            <person name="Jouanno E."/>
            <person name="Wen M."/>
            <person name="Mejri S."/>
            <person name="Dirks R."/>
            <person name="Jansen H."/>
            <person name="Henkel C."/>
            <person name="Chen W.J."/>
            <person name="Zahm M."/>
            <person name="Cabau C."/>
            <person name="Klopp C."/>
            <person name="Thompson A.W."/>
            <person name="Robinson-Rechavi M."/>
            <person name="Braasch I."/>
            <person name="Lecointre G."/>
            <person name="Bobe J."/>
            <person name="Postlethwait J.H."/>
            <person name="Berthelot C."/>
            <person name="Roest Crollius H."/>
            <person name="Guiguen Y."/>
        </authorList>
    </citation>
    <scope>NUCLEOTIDE SEQUENCE</scope>
    <source>
        <strain evidence="3">NC1722</strain>
    </source>
</reference>
<dbReference type="Proteomes" id="UP001221898">
    <property type="component" value="Unassembled WGS sequence"/>
</dbReference>
<evidence type="ECO:0000256" key="2">
    <source>
        <dbReference type="SAM" id="SignalP"/>
    </source>
</evidence>
<keyword evidence="4" id="KW-1185">Reference proteome</keyword>
<name>A0AAD7WT81_9TELE</name>
<feature type="region of interest" description="Disordered" evidence="1">
    <location>
        <begin position="185"/>
        <end position="219"/>
    </location>
</feature>
<evidence type="ECO:0000313" key="4">
    <source>
        <dbReference type="Proteomes" id="UP001221898"/>
    </source>
</evidence>
<sequence>MKVPLHCGRTPAKNRTSKMICILIFIIQTCAYLVDAGGSGSAEAAAAMNGGMMNGGMGADGAKPGTLNNLLLNGQTQLAQLVPISPTLFIQQPGLPFGQIAVPVGNNMALQQGGMTLPQQAQQGVGIPQGTQFFAILPANSVGGLQIPGMQVPGVQMFNPAQQFQIVPLGAGNMMQQQAMGAQTAGNAVRRVKHSVPAEPNPTTATSETQENPSVPTTRPMSLAKALKLPLFASKVNPTDPECSEPEPAIPEREREIPTMSMEESSGSGAVSWTEMIPRA</sequence>
<feature type="compositionally biased region" description="Polar residues" evidence="1">
    <location>
        <begin position="201"/>
        <end position="219"/>
    </location>
</feature>
<feature type="signal peptide" evidence="2">
    <location>
        <begin position="1"/>
        <end position="31"/>
    </location>
</feature>
<feature type="region of interest" description="Disordered" evidence="1">
    <location>
        <begin position="235"/>
        <end position="280"/>
    </location>
</feature>
<dbReference type="AlphaFoldDB" id="A0AAD7WT81"/>
<evidence type="ECO:0008006" key="5">
    <source>
        <dbReference type="Google" id="ProtNLM"/>
    </source>
</evidence>
<dbReference type="EMBL" id="JAINUG010000038">
    <property type="protein sequence ID" value="KAJ8407474.1"/>
    <property type="molecule type" value="Genomic_DNA"/>
</dbReference>
<protein>
    <recommendedName>
        <fullName evidence="5">Amelotin</fullName>
    </recommendedName>
</protein>